<sequence length="49" mass="5178">MRRGDAAVGSVGFDGGVSPCVFGWEEDRDGISVRRREKAQALIATPLGS</sequence>
<dbReference type="EMBL" id="BAABGT010000075">
    <property type="protein sequence ID" value="GAA4553080.1"/>
    <property type="molecule type" value="Genomic_DNA"/>
</dbReference>
<proteinExistence type="predicted"/>
<protein>
    <submittedName>
        <fullName evidence="1">Uncharacterized protein</fullName>
    </submittedName>
</protein>
<evidence type="ECO:0000313" key="2">
    <source>
        <dbReference type="Proteomes" id="UP001501598"/>
    </source>
</evidence>
<reference evidence="2" key="1">
    <citation type="journal article" date="2019" name="Int. J. Syst. Evol. Microbiol.">
        <title>The Global Catalogue of Microorganisms (GCM) 10K type strain sequencing project: providing services to taxonomists for standard genome sequencing and annotation.</title>
        <authorList>
            <consortium name="The Broad Institute Genomics Platform"/>
            <consortium name="The Broad Institute Genome Sequencing Center for Infectious Disease"/>
            <person name="Wu L."/>
            <person name="Ma J."/>
        </authorList>
    </citation>
    <scope>NUCLEOTIDE SEQUENCE [LARGE SCALE GENOMIC DNA]</scope>
    <source>
        <strain evidence="2">JCM 17906</strain>
    </source>
</reference>
<evidence type="ECO:0000313" key="1">
    <source>
        <dbReference type="EMBL" id="GAA4553080.1"/>
    </source>
</evidence>
<organism evidence="1 2">
    <name type="scientific">Pseudonocardia xishanensis</name>
    <dbReference type="NCBI Taxonomy" id="630995"/>
    <lineage>
        <taxon>Bacteria</taxon>
        <taxon>Bacillati</taxon>
        <taxon>Actinomycetota</taxon>
        <taxon>Actinomycetes</taxon>
        <taxon>Pseudonocardiales</taxon>
        <taxon>Pseudonocardiaceae</taxon>
        <taxon>Pseudonocardia</taxon>
    </lineage>
</organism>
<comment type="caution">
    <text evidence="1">The sequence shown here is derived from an EMBL/GenBank/DDBJ whole genome shotgun (WGS) entry which is preliminary data.</text>
</comment>
<accession>A0ABP8RX27</accession>
<name>A0ABP8RX27_9PSEU</name>
<keyword evidence="2" id="KW-1185">Reference proteome</keyword>
<gene>
    <name evidence="1" type="ORF">GCM10023175_48150</name>
</gene>
<dbReference type="RefSeq" id="WP_345422827.1">
    <property type="nucleotide sequence ID" value="NZ_BAABGT010000075.1"/>
</dbReference>
<dbReference type="Proteomes" id="UP001501598">
    <property type="component" value="Unassembled WGS sequence"/>
</dbReference>